<reference evidence="2" key="1">
    <citation type="journal article" date="2009" name="Genome Res.">
        <title>Comparative genomic analyses of the human fungal pathogens Coccidioides and their relatives.</title>
        <authorList>
            <person name="Sharpton T.J."/>
            <person name="Stajich J.E."/>
            <person name="Rounsley S.D."/>
            <person name="Gardner M.J."/>
            <person name="Wortman J.R."/>
            <person name="Jordar V.S."/>
            <person name="Maiti R."/>
            <person name="Kodira C.D."/>
            <person name="Neafsey D.E."/>
            <person name="Zeng Q."/>
            <person name="Hung C.-Y."/>
            <person name="McMahan C."/>
            <person name="Muszewska A."/>
            <person name="Grynberg M."/>
            <person name="Mandel M.A."/>
            <person name="Kellner E.M."/>
            <person name="Barker B.M."/>
            <person name="Galgiani J.N."/>
            <person name="Orbach M.J."/>
            <person name="Kirkland T.N."/>
            <person name="Cole G.T."/>
            <person name="Henn M.R."/>
            <person name="Birren B.W."/>
            <person name="Taylor J.W."/>
        </authorList>
    </citation>
    <scope>NUCLEOTIDE SEQUENCE [LARGE SCALE GENOMIC DNA]</scope>
    <source>
        <strain evidence="2">RS</strain>
    </source>
</reference>
<evidence type="ECO:0000313" key="2">
    <source>
        <dbReference type="Proteomes" id="UP000001261"/>
    </source>
</evidence>
<sequence length="132" mass="15454">MYARKRQRAMARLVSASSRNRYNYEVRPINFSFRVTFPSASSVTARQNVKTPANLPLSPLCRSSPPPRIIIIIIIFWPFQVFWQISRQPYLDISLDPHREAKKKKKRELEIRQLSAMVLVQEQIRNQTIEAG</sequence>
<dbReference type="GeneID" id="24163839"/>
<evidence type="ECO:0000313" key="1">
    <source>
        <dbReference type="EMBL" id="KJF60541.1"/>
    </source>
</evidence>
<accession>A0A0D8JUA4</accession>
<organism evidence="1 2">
    <name type="scientific">Coccidioides immitis (strain RS)</name>
    <name type="common">Valley fever fungus</name>
    <dbReference type="NCBI Taxonomy" id="246410"/>
    <lineage>
        <taxon>Eukaryota</taxon>
        <taxon>Fungi</taxon>
        <taxon>Dikarya</taxon>
        <taxon>Ascomycota</taxon>
        <taxon>Pezizomycotina</taxon>
        <taxon>Eurotiomycetes</taxon>
        <taxon>Eurotiomycetidae</taxon>
        <taxon>Onygenales</taxon>
        <taxon>Onygenaceae</taxon>
        <taxon>Coccidioides</taxon>
    </lineage>
</organism>
<keyword evidence="2" id="KW-1185">Reference proteome</keyword>
<dbReference type="InParanoid" id="A0A0D8JUA4"/>
<protein>
    <submittedName>
        <fullName evidence="1">Uncharacterized protein</fullName>
    </submittedName>
</protein>
<dbReference type="RefSeq" id="XP_012214080.1">
    <property type="nucleotide sequence ID" value="XM_012358657.1"/>
</dbReference>
<reference evidence="2" key="2">
    <citation type="journal article" date="2010" name="Genome Res.">
        <title>Population genomic sequencing of Coccidioides fungi reveals recent hybridization and transposon control.</title>
        <authorList>
            <person name="Neafsey D.E."/>
            <person name="Barker B.M."/>
            <person name="Sharpton T.J."/>
            <person name="Stajich J.E."/>
            <person name="Park D.J."/>
            <person name="Whiston E."/>
            <person name="Hung C.-Y."/>
            <person name="McMahan C."/>
            <person name="White J."/>
            <person name="Sykes S."/>
            <person name="Heiman D."/>
            <person name="Young S."/>
            <person name="Zeng Q."/>
            <person name="Abouelleil A."/>
            <person name="Aftuck L."/>
            <person name="Bessette D."/>
            <person name="Brown A."/>
            <person name="FitzGerald M."/>
            <person name="Lui A."/>
            <person name="Macdonald J.P."/>
            <person name="Priest M."/>
            <person name="Orbach M.J."/>
            <person name="Galgiani J.N."/>
            <person name="Kirkland T.N."/>
            <person name="Cole G.T."/>
            <person name="Birren B.W."/>
            <person name="Henn M.R."/>
            <person name="Taylor J.W."/>
            <person name="Rounsley S.D."/>
        </authorList>
    </citation>
    <scope>GENOME REANNOTATION</scope>
    <source>
        <strain evidence="2">RS</strain>
    </source>
</reference>
<dbReference type="KEGG" id="cim:CIMG_11720"/>
<dbReference type="EMBL" id="GG704912">
    <property type="protein sequence ID" value="KJF60541.1"/>
    <property type="molecule type" value="Genomic_DNA"/>
</dbReference>
<dbReference type="AlphaFoldDB" id="A0A0D8JUA4"/>
<dbReference type="Proteomes" id="UP000001261">
    <property type="component" value="Unassembled WGS sequence"/>
</dbReference>
<gene>
    <name evidence="1" type="ORF">CIMG_11720</name>
</gene>
<proteinExistence type="predicted"/>
<dbReference type="VEuPathDB" id="FungiDB:CIMG_11720"/>
<name>A0A0D8JUA4_COCIM</name>